<dbReference type="Proteomes" id="UP000314294">
    <property type="component" value="Unassembled WGS sequence"/>
</dbReference>
<feature type="region of interest" description="Disordered" evidence="1">
    <location>
        <begin position="53"/>
        <end position="95"/>
    </location>
</feature>
<reference evidence="2 3" key="1">
    <citation type="submission" date="2019-03" db="EMBL/GenBank/DDBJ databases">
        <title>First draft genome of Liparis tanakae, snailfish: a comprehensive survey of snailfish specific genes.</title>
        <authorList>
            <person name="Kim W."/>
            <person name="Song I."/>
            <person name="Jeong J.-H."/>
            <person name="Kim D."/>
            <person name="Kim S."/>
            <person name="Ryu S."/>
            <person name="Song J.Y."/>
            <person name="Lee S.K."/>
        </authorList>
    </citation>
    <scope>NUCLEOTIDE SEQUENCE [LARGE SCALE GENOMIC DNA]</scope>
    <source>
        <tissue evidence="2">Muscle</tissue>
    </source>
</reference>
<evidence type="ECO:0000313" key="3">
    <source>
        <dbReference type="Proteomes" id="UP000314294"/>
    </source>
</evidence>
<dbReference type="EMBL" id="SRLO01000010">
    <property type="protein sequence ID" value="TNN87450.1"/>
    <property type="molecule type" value="Genomic_DNA"/>
</dbReference>
<evidence type="ECO:0000313" key="2">
    <source>
        <dbReference type="EMBL" id="TNN87450.1"/>
    </source>
</evidence>
<name>A0A4Z2JBE2_9TELE</name>
<comment type="caution">
    <text evidence="2">The sequence shown here is derived from an EMBL/GenBank/DDBJ whole genome shotgun (WGS) entry which is preliminary data.</text>
</comment>
<organism evidence="2 3">
    <name type="scientific">Liparis tanakae</name>
    <name type="common">Tanaka's snailfish</name>
    <dbReference type="NCBI Taxonomy" id="230148"/>
    <lineage>
        <taxon>Eukaryota</taxon>
        <taxon>Metazoa</taxon>
        <taxon>Chordata</taxon>
        <taxon>Craniata</taxon>
        <taxon>Vertebrata</taxon>
        <taxon>Euteleostomi</taxon>
        <taxon>Actinopterygii</taxon>
        <taxon>Neopterygii</taxon>
        <taxon>Teleostei</taxon>
        <taxon>Neoteleostei</taxon>
        <taxon>Acanthomorphata</taxon>
        <taxon>Eupercaria</taxon>
        <taxon>Perciformes</taxon>
        <taxon>Cottioidei</taxon>
        <taxon>Cottales</taxon>
        <taxon>Liparidae</taxon>
        <taxon>Liparis</taxon>
    </lineage>
</organism>
<sequence length="95" mass="9972">MMNTAPNEPSRGGSACDADRAIRLMLSRASSSMFILVGLVGGGGALGRRHNAGWEGDGGCFPRTPGQGGVGTDMERIPGPSRNQARGDISEYMYR</sequence>
<dbReference type="AlphaFoldDB" id="A0A4Z2JBE2"/>
<protein>
    <submittedName>
        <fullName evidence="2">Uncharacterized protein</fullName>
    </submittedName>
</protein>
<gene>
    <name evidence="2" type="ORF">EYF80_002167</name>
</gene>
<evidence type="ECO:0000256" key="1">
    <source>
        <dbReference type="SAM" id="MobiDB-lite"/>
    </source>
</evidence>
<accession>A0A4Z2JBE2</accession>
<keyword evidence="3" id="KW-1185">Reference proteome</keyword>
<proteinExistence type="predicted"/>